<evidence type="ECO:0000256" key="12">
    <source>
        <dbReference type="ARBA" id="ARBA00023128"/>
    </source>
</evidence>
<evidence type="ECO:0000256" key="13">
    <source>
        <dbReference type="PIRNR" id="PIRNR000543"/>
    </source>
</evidence>
<evidence type="ECO:0000256" key="7">
    <source>
        <dbReference type="ARBA" id="ARBA00022630"/>
    </source>
</evidence>
<keyword evidence="12 13" id="KW-0496">Mitochondrion</keyword>
<dbReference type="PANTHER" id="PTHR10513:SF15">
    <property type="entry name" value="NADH DEHYDROGENASE [UBIQUINONE] 1 ALPHA SUBCOMPLEX SUBUNIT 10, MITOCHONDRIAL"/>
    <property type="match status" value="1"/>
</dbReference>
<dbReference type="PIRSF" id="PIRSF000543">
    <property type="entry name" value="NADH_UQ_42KD"/>
    <property type="match status" value="1"/>
</dbReference>
<keyword evidence="7 13" id="KW-0285">Flavoprotein</keyword>
<dbReference type="GO" id="GO:0005759">
    <property type="term" value="C:mitochondrial matrix"/>
    <property type="evidence" value="ECO:0007669"/>
    <property type="project" value="UniProtKB-SubCell"/>
</dbReference>
<evidence type="ECO:0000259" key="14">
    <source>
        <dbReference type="Pfam" id="PF01712"/>
    </source>
</evidence>
<dbReference type="PANTHER" id="PTHR10513">
    <property type="entry name" value="DEOXYNUCLEOSIDE KINASE"/>
    <property type="match status" value="1"/>
</dbReference>
<evidence type="ECO:0000256" key="11">
    <source>
        <dbReference type="ARBA" id="ARBA00022982"/>
    </source>
</evidence>
<comment type="similarity">
    <text evidence="4 13">Belongs to the complex I NDUFA10 subunit family.</text>
</comment>
<comment type="cofactor">
    <cofactor evidence="1 13">
        <name>FAD</name>
        <dbReference type="ChEBI" id="CHEBI:57692"/>
    </cofactor>
</comment>
<dbReference type="AlphaFoldDB" id="A0A154PC41"/>
<comment type="subcellular location">
    <subcellularLocation>
        <location evidence="3 13">Mitochondrion matrix</location>
    </subcellularLocation>
</comment>
<dbReference type="EMBL" id="KQ434857">
    <property type="protein sequence ID" value="KZC08838.1"/>
    <property type="molecule type" value="Genomic_DNA"/>
</dbReference>
<name>A0A154PC41_DUFNO</name>
<keyword evidence="15" id="KW-0830">Ubiquinone</keyword>
<dbReference type="Gene3D" id="3.40.50.300">
    <property type="entry name" value="P-loop containing nucleotide triphosphate hydrolases"/>
    <property type="match status" value="1"/>
</dbReference>
<reference evidence="15 16" key="1">
    <citation type="submission" date="2015-07" db="EMBL/GenBank/DDBJ databases">
        <title>The genome of Dufourea novaeangliae.</title>
        <authorList>
            <person name="Pan H."/>
            <person name="Kapheim K."/>
        </authorList>
    </citation>
    <scope>NUCLEOTIDE SEQUENCE [LARGE SCALE GENOMIC DNA]</scope>
    <source>
        <strain evidence="15">0120121106</strain>
        <tissue evidence="15">Whole body</tissue>
    </source>
</reference>
<dbReference type="STRING" id="178035.A0A154PC41"/>
<sequence>MTRLSLKIPGNKPPPFPYWKKTYNIIRRVMDPITYRFDENTRLVVVDGLPAVGKSKFCEKIADAFGMLYMPAPTQDDLYINRYGFDVRTLDDQLPFMCKSFDVPRFLENPHDKRAGLFQEQFFLMRMDQYFNALLHILSTGQGVVLNRSVFSEIIFAEAMLKAGYIHEDVYLHYVTMRNTALKKLPRPHLAVYLDVPAELVQEKIKQRGRPEEINTKVFSTQFLNDMRDSYREKYLKQLATHSHLLIYDWSKEADYNIVVEDIEAIDFENYENKKLKDWEFDEAEDVVMLRYKCDTDYRLSLYCKMLMAGETVMAEDLIQTAEDREKSKKVMAECDTEQFSYGFNPKAGDKILFKGNPRDLYYFRRNSQDFVNRSKYMS</sequence>
<evidence type="ECO:0000256" key="3">
    <source>
        <dbReference type="ARBA" id="ARBA00004305"/>
    </source>
</evidence>
<evidence type="ECO:0000256" key="4">
    <source>
        <dbReference type="ARBA" id="ARBA00008606"/>
    </source>
</evidence>
<evidence type="ECO:0000313" key="15">
    <source>
        <dbReference type="EMBL" id="KZC08838.1"/>
    </source>
</evidence>
<comment type="function">
    <text evidence="2 13">Accessory subunit of the mitochondrial membrane respiratory chain NADH dehydrogenase (Complex I), that is believed not to be involved in catalysis. Complex I functions in the transfer of electrons from NADH to the respiratory chain. The immediate electron acceptor for the enzyme is believed to be ubiquinone.</text>
</comment>
<dbReference type="OrthoDB" id="17400at2759"/>
<dbReference type="InterPro" id="IPR015828">
    <property type="entry name" value="NDUFA10"/>
</dbReference>
<dbReference type="Pfam" id="PF01712">
    <property type="entry name" value="dNK"/>
    <property type="match status" value="1"/>
</dbReference>
<dbReference type="InterPro" id="IPR050566">
    <property type="entry name" value="Deoxyribonucleoside_kinase"/>
</dbReference>
<evidence type="ECO:0000256" key="1">
    <source>
        <dbReference type="ARBA" id="ARBA00001974"/>
    </source>
</evidence>
<evidence type="ECO:0000256" key="5">
    <source>
        <dbReference type="ARBA" id="ARBA00017279"/>
    </source>
</evidence>
<organism evidence="15 16">
    <name type="scientific">Dufourea novaeangliae</name>
    <name type="common">Sweat bee</name>
    <dbReference type="NCBI Taxonomy" id="178035"/>
    <lineage>
        <taxon>Eukaryota</taxon>
        <taxon>Metazoa</taxon>
        <taxon>Ecdysozoa</taxon>
        <taxon>Arthropoda</taxon>
        <taxon>Hexapoda</taxon>
        <taxon>Insecta</taxon>
        <taxon>Pterygota</taxon>
        <taxon>Neoptera</taxon>
        <taxon>Endopterygota</taxon>
        <taxon>Hymenoptera</taxon>
        <taxon>Apocrita</taxon>
        <taxon>Aculeata</taxon>
        <taxon>Apoidea</taxon>
        <taxon>Anthophila</taxon>
        <taxon>Halictidae</taxon>
        <taxon>Rophitinae</taxon>
        <taxon>Dufourea</taxon>
    </lineage>
</organism>
<proteinExistence type="inferred from homology"/>
<feature type="domain" description="Deoxynucleoside kinase" evidence="14">
    <location>
        <begin position="45"/>
        <end position="275"/>
    </location>
</feature>
<keyword evidence="8 13" id="KW-0679">Respiratory chain</keyword>
<dbReference type="Proteomes" id="UP000076502">
    <property type="component" value="Unassembled WGS sequence"/>
</dbReference>
<keyword evidence="10" id="KW-0809">Transit peptide</keyword>
<keyword evidence="6 13" id="KW-0813">Transport</keyword>
<keyword evidence="11 13" id="KW-0249">Electron transport</keyword>
<evidence type="ECO:0000256" key="2">
    <source>
        <dbReference type="ARBA" id="ARBA00003195"/>
    </source>
</evidence>
<evidence type="ECO:0000256" key="8">
    <source>
        <dbReference type="ARBA" id="ARBA00022660"/>
    </source>
</evidence>
<dbReference type="GO" id="GO:0006120">
    <property type="term" value="P:mitochondrial electron transport, NADH to ubiquinone"/>
    <property type="evidence" value="ECO:0007669"/>
    <property type="project" value="InterPro"/>
</dbReference>
<evidence type="ECO:0000256" key="9">
    <source>
        <dbReference type="ARBA" id="ARBA00022827"/>
    </source>
</evidence>
<accession>A0A154PC41</accession>
<keyword evidence="9 13" id="KW-0274">FAD</keyword>
<dbReference type="InterPro" id="IPR031314">
    <property type="entry name" value="DNK_dom"/>
</dbReference>
<evidence type="ECO:0000313" key="16">
    <source>
        <dbReference type="Proteomes" id="UP000076502"/>
    </source>
</evidence>
<evidence type="ECO:0000256" key="6">
    <source>
        <dbReference type="ARBA" id="ARBA00022448"/>
    </source>
</evidence>
<protein>
    <recommendedName>
        <fullName evidence="5 13">NADH dehydrogenase [ubiquinone] 1 alpha subcomplex subunit 10, mitochondrial</fullName>
    </recommendedName>
</protein>
<keyword evidence="16" id="KW-1185">Reference proteome</keyword>
<gene>
    <name evidence="15" type="ORF">WN55_11341</name>
</gene>
<dbReference type="InterPro" id="IPR027417">
    <property type="entry name" value="P-loop_NTPase"/>
</dbReference>
<evidence type="ECO:0000256" key="10">
    <source>
        <dbReference type="ARBA" id="ARBA00022946"/>
    </source>
</evidence>
<dbReference type="SUPFAM" id="SSF52540">
    <property type="entry name" value="P-loop containing nucleoside triphosphate hydrolases"/>
    <property type="match status" value="1"/>
</dbReference>